<protein>
    <submittedName>
        <fullName evidence="2">Uncharacterized protein</fullName>
    </submittedName>
</protein>
<comment type="caution">
    <text evidence="2">The sequence shown here is derived from an EMBL/GenBank/DDBJ whole genome shotgun (WGS) entry which is preliminary data.</text>
</comment>
<dbReference type="AlphaFoldDB" id="A0ABD3I2R7"/>
<evidence type="ECO:0000313" key="3">
    <source>
        <dbReference type="Proteomes" id="UP001633002"/>
    </source>
</evidence>
<feature type="region of interest" description="Disordered" evidence="1">
    <location>
        <begin position="78"/>
        <end position="117"/>
    </location>
</feature>
<reference evidence="2 3" key="1">
    <citation type="submission" date="2024-09" db="EMBL/GenBank/DDBJ databases">
        <title>Chromosome-scale assembly of Riccia sorocarpa.</title>
        <authorList>
            <person name="Paukszto L."/>
        </authorList>
    </citation>
    <scope>NUCLEOTIDE SEQUENCE [LARGE SCALE GENOMIC DNA]</scope>
    <source>
        <strain evidence="2">LP-2024</strain>
        <tissue evidence="2">Aerial parts of the thallus</tissue>
    </source>
</reference>
<accession>A0ABD3I2R7</accession>
<keyword evidence="3" id="KW-1185">Reference proteome</keyword>
<sequence length="129" mass="14749">MTHSPRSKYPSNSKNYHDLRRSGYAHTVRLPEELLGTYVVLKRALRAKTSYIDVIYSCQLSPSLLIVVLSVEPVTITDSQQFPAEDESRDINRDLIEEDPGAESPNDISDDEMAEGETQKWRKTMAFRM</sequence>
<evidence type="ECO:0000313" key="2">
    <source>
        <dbReference type="EMBL" id="KAL3696809.1"/>
    </source>
</evidence>
<dbReference type="EMBL" id="JBJQOH010000002">
    <property type="protein sequence ID" value="KAL3696809.1"/>
    <property type="molecule type" value="Genomic_DNA"/>
</dbReference>
<dbReference type="Proteomes" id="UP001633002">
    <property type="component" value="Unassembled WGS sequence"/>
</dbReference>
<gene>
    <name evidence="2" type="ORF">R1sor_010885</name>
</gene>
<evidence type="ECO:0000256" key="1">
    <source>
        <dbReference type="SAM" id="MobiDB-lite"/>
    </source>
</evidence>
<proteinExistence type="predicted"/>
<name>A0ABD3I2R7_9MARC</name>
<organism evidence="2 3">
    <name type="scientific">Riccia sorocarpa</name>
    <dbReference type="NCBI Taxonomy" id="122646"/>
    <lineage>
        <taxon>Eukaryota</taxon>
        <taxon>Viridiplantae</taxon>
        <taxon>Streptophyta</taxon>
        <taxon>Embryophyta</taxon>
        <taxon>Marchantiophyta</taxon>
        <taxon>Marchantiopsida</taxon>
        <taxon>Marchantiidae</taxon>
        <taxon>Marchantiales</taxon>
        <taxon>Ricciaceae</taxon>
        <taxon>Riccia</taxon>
    </lineage>
</organism>